<feature type="compositionally biased region" description="Polar residues" evidence="2">
    <location>
        <begin position="317"/>
        <end position="326"/>
    </location>
</feature>
<keyword evidence="1" id="KW-0175">Coiled coil</keyword>
<feature type="region of interest" description="Disordered" evidence="2">
    <location>
        <begin position="640"/>
        <end position="672"/>
    </location>
</feature>
<evidence type="ECO:0000256" key="1">
    <source>
        <dbReference type="SAM" id="Coils"/>
    </source>
</evidence>
<evidence type="ECO:0000256" key="3">
    <source>
        <dbReference type="SAM" id="Phobius"/>
    </source>
</evidence>
<keyword evidence="3" id="KW-0472">Membrane</keyword>
<feature type="compositionally biased region" description="Polar residues" evidence="2">
    <location>
        <begin position="373"/>
        <end position="382"/>
    </location>
</feature>
<protein>
    <recommendedName>
        <fullName evidence="6">Proteophosphoglycan ppg4</fullName>
    </recommendedName>
</protein>
<dbReference type="OrthoDB" id="2548929at2759"/>
<evidence type="ECO:0008006" key="6">
    <source>
        <dbReference type="Google" id="ProtNLM"/>
    </source>
</evidence>
<feature type="region of interest" description="Disordered" evidence="2">
    <location>
        <begin position="931"/>
        <end position="964"/>
    </location>
</feature>
<reference evidence="4 5" key="1">
    <citation type="submission" date="2019-02" db="EMBL/GenBank/DDBJ databases">
        <title>Genome sequencing of the rare red list fungi Bondarzewia mesenterica.</title>
        <authorList>
            <person name="Buettner E."/>
            <person name="Kellner H."/>
        </authorList>
    </citation>
    <scope>NUCLEOTIDE SEQUENCE [LARGE SCALE GENOMIC DNA]</scope>
    <source>
        <strain evidence="4 5">DSM 108281</strain>
    </source>
</reference>
<feature type="coiled-coil region" evidence="1">
    <location>
        <begin position="479"/>
        <end position="601"/>
    </location>
</feature>
<feature type="compositionally biased region" description="Low complexity" evidence="2">
    <location>
        <begin position="394"/>
        <end position="405"/>
    </location>
</feature>
<feature type="compositionally biased region" description="Pro residues" evidence="2">
    <location>
        <begin position="950"/>
        <end position="963"/>
    </location>
</feature>
<feature type="compositionally biased region" description="Gly residues" evidence="2">
    <location>
        <begin position="8"/>
        <end position="17"/>
    </location>
</feature>
<keyword evidence="5" id="KW-1185">Reference proteome</keyword>
<feature type="compositionally biased region" description="Acidic residues" evidence="2">
    <location>
        <begin position="719"/>
        <end position="729"/>
    </location>
</feature>
<feature type="region of interest" description="Disordered" evidence="2">
    <location>
        <begin position="995"/>
        <end position="1030"/>
    </location>
</feature>
<dbReference type="Proteomes" id="UP000310158">
    <property type="component" value="Unassembled WGS sequence"/>
</dbReference>
<keyword evidence="3" id="KW-1133">Transmembrane helix</keyword>
<gene>
    <name evidence="4" type="ORF">EW146_g4860</name>
</gene>
<feature type="region of interest" description="Disordered" evidence="2">
    <location>
        <begin position="879"/>
        <end position="918"/>
    </location>
</feature>
<organism evidence="4 5">
    <name type="scientific">Bondarzewia mesenterica</name>
    <dbReference type="NCBI Taxonomy" id="1095465"/>
    <lineage>
        <taxon>Eukaryota</taxon>
        <taxon>Fungi</taxon>
        <taxon>Dikarya</taxon>
        <taxon>Basidiomycota</taxon>
        <taxon>Agaricomycotina</taxon>
        <taxon>Agaricomycetes</taxon>
        <taxon>Russulales</taxon>
        <taxon>Bondarzewiaceae</taxon>
        <taxon>Bondarzewia</taxon>
    </lineage>
</organism>
<accession>A0A4S4LTA2</accession>
<feature type="region of interest" description="Disordered" evidence="2">
    <location>
        <begin position="1"/>
        <end position="25"/>
    </location>
</feature>
<evidence type="ECO:0000313" key="5">
    <source>
        <dbReference type="Proteomes" id="UP000310158"/>
    </source>
</evidence>
<feature type="compositionally biased region" description="Polar residues" evidence="2">
    <location>
        <begin position="880"/>
        <end position="893"/>
    </location>
</feature>
<sequence length="1071" mass="116672">MALRSRRGTGGGGGVQPPGGLRRRKAEDDFPMLSTNCGLIISAGDDAHAQHVPLRLLLPTISPRSFANPPRGITADYFQGRHHLLFFLFFVLGGSSIMFASRPFTQWSLDIFNTRVEIKSFFLATVLFIVLLILAYLTNPSETSFRSYLTEQCFRHHLSRLDDASDDDHSDSEDSGVHYSSRRSTPSSCRSDLLESGSSFHFSNRASVALRTPKHSFHSFGFFTIAAVIPNPKSPSRTSSSGTGSGRSAHGNRDPDGSPSRESWFIGAFGRWWRGIEIPWPQRSPARSKCEEEGWSSGILNVKALDKMEEYNGLPFPTTSPRSAQRSPPKLRSRDRSNPRHNQPRTSSPPPLPKSATLPLHTPRHPQPVTAPTPKTGSQSHAHSVQPSPPRPPSVTHSRTPSSTTLVNHIPSFESTPAIAELLRQISHTRSVNHDLRLQVSEHTSSSSTADAALAEELAAARDAKHAEDVGRGELKARTKVLEDNRRTAEAGKREAERRLRVAQGAQEEAGARIEKLAEEIRLLEEQIRNDSGAVKESRAAAEREEAALKEKLEKRRKEVHVAEEVVSALGVRARELEEAIEREREALKMTKDKAEMLRQDRSFLSLTVVKNQDNWEPIASESSPKEAMSIAEFEDVFPTPLEKDHDSSGSVSARSRSRGVSASPRPRPLNLIPISNLAYNPSASNPEPLASRTKAYSIFDTELASVTPHTTTFSPFGDADDEKVDDNDSSNSVTVPRTAPLNIAGAHAFSSSTTSLIPNSLIPSLESPSSLTGPNAVSKSFQSENDVFLDRDWRRRLPRHSDSSAISIGSHVTPSGPLNTSPISTNAPSTFPTMGGVDGQADYDPFEVRPPPPAHHLYQLPRQRLISDPLDLQRAWPVRTNSDPSSHESSFGNGIGKDTHTRRWWSAEKEKDKKGLNPDAKVFRISRKPAFTPPVPVPHHQPYDTLNPSAPPGSTPFHPPSPTASAAPALFSGLAMRAFAPVAPRSARRCSVRSAGSTNTSLERLPSLSEVGSGPVSPAHVHAHHHGQAGGLPLDLGAGKRSWLLSLAAPKGGKMKFSPWGEGEEGGGAA</sequence>
<proteinExistence type="predicted"/>
<keyword evidence="3" id="KW-0812">Transmembrane</keyword>
<feature type="compositionally biased region" description="Low complexity" evidence="2">
    <location>
        <begin position="649"/>
        <end position="665"/>
    </location>
</feature>
<dbReference type="AlphaFoldDB" id="A0A4S4LTA2"/>
<feature type="region of interest" description="Disordered" evidence="2">
    <location>
        <begin position="710"/>
        <end position="737"/>
    </location>
</feature>
<feature type="region of interest" description="Disordered" evidence="2">
    <location>
        <begin position="311"/>
        <end position="409"/>
    </location>
</feature>
<feature type="region of interest" description="Disordered" evidence="2">
    <location>
        <begin position="233"/>
        <end position="261"/>
    </location>
</feature>
<comment type="caution">
    <text evidence="4">The sequence shown here is derived from an EMBL/GenBank/DDBJ whole genome shotgun (WGS) entry which is preliminary data.</text>
</comment>
<feature type="compositionally biased region" description="Basic and acidic residues" evidence="2">
    <location>
        <begin position="898"/>
        <end position="917"/>
    </location>
</feature>
<feature type="compositionally biased region" description="Acidic residues" evidence="2">
    <location>
        <begin position="164"/>
        <end position="174"/>
    </location>
</feature>
<name>A0A4S4LTA2_9AGAM</name>
<feature type="region of interest" description="Disordered" evidence="2">
    <location>
        <begin position="162"/>
        <end position="190"/>
    </location>
</feature>
<feature type="transmembrane region" description="Helical" evidence="3">
    <location>
        <begin position="84"/>
        <end position="101"/>
    </location>
</feature>
<feature type="compositionally biased region" description="Low complexity" evidence="2">
    <location>
        <begin position="236"/>
        <end position="248"/>
    </location>
</feature>
<evidence type="ECO:0000256" key="2">
    <source>
        <dbReference type="SAM" id="MobiDB-lite"/>
    </source>
</evidence>
<feature type="transmembrane region" description="Helical" evidence="3">
    <location>
        <begin position="121"/>
        <end position="138"/>
    </location>
</feature>
<evidence type="ECO:0000313" key="4">
    <source>
        <dbReference type="EMBL" id="THH15652.1"/>
    </source>
</evidence>
<dbReference type="EMBL" id="SGPL01000198">
    <property type="protein sequence ID" value="THH15652.1"/>
    <property type="molecule type" value="Genomic_DNA"/>
</dbReference>